<feature type="region of interest" description="Disordered" evidence="1">
    <location>
        <begin position="208"/>
        <end position="254"/>
    </location>
</feature>
<evidence type="ECO:0000313" key="2">
    <source>
        <dbReference type="EMBL" id="RVW59050.1"/>
    </source>
</evidence>
<name>A0A438FH28_VITVI</name>
<comment type="caution">
    <text evidence="2">The sequence shown here is derived from an EMBL/GenBank/DDBJ whole genome shotgun (WGS) entry which is preliminary data.</text>
</comment>
<evidence type="ECO:0000313" key="3">
    <source>
        <dbReference type="Proteomes" id="UP000288805"/>
    </source>
</evidence>
<organism evidence="2 3">
    <name type="scientific">Vitis vinifera</name>
    <name type="common">Grape</name>
    <dbReference type="NCBI Taxonomy" id="29760"/>
    <lineage>
        <taxon>Eukaryota</taxon>
        <taxon>Viridiplantae</taxon>
        <taxon>Streptophyta</taxon>
        <taxon>Embryophyta</taxon>
        <taxon>Tracheophyta</taxon>
        <taxon>Spermatophyta</taxon>
        <taxon>Magnoliopsida</taxon>
        <taxon>eudicotyledons</taxon>
        <taxon>Gunneridae</taxon>
        <taxon>Pentapetalae</taxon>
        <taxon>rosids</taxon>
        <taxon>Vitales</taxon>
        <taxon>Vitaceae</taxon>
        <taxon>Viteae</taxon>
        <taxon>Vitis</taxon>
    </lineage>
</organism>
<protein>
    <submittedName>
        <fullName evidence="2">Uncharacterized protein</fullName>
    </submittedName>
</protein>
<dbReference type="AlphaFoldDB" id="A0A438FH28"/>
<proteinExistence type="predicted"/>
<feature type="region of interest" description="Disordered" evidence="1">
    <location>
        <begin position="37"/>
        <end position="69"/>
    </location>
</feature>
<evidence type="ECO:0000256" key="1">
    <source>
        <dbReference type="SAM" id="MobiDB-lite"/>
    </source>
</evidence>
<feature type="compositionally biased region" description="Basic and acidic residues" evidence="1">
    <location>
        <begin position="37"/>
        <end position="62"/>
    </location>
</feature>
<reference evidence="2 3" key="1">
    <citation type="journal article" date="2018" name="PLoS Genet.">
        <title>Population sequencing reveals clonal diversity and ancestral inbreeding in the grapevine cultivar Chardonnay.</title>
        <authorList>
            <person name="Roach M.J."/>
            <person name="Johnson D.L."/>
            <person name="Bohlmann J."/>
            <person name="van Vuuren H.J."/>
            <person name="Jones S.J."/>
            <person name="Pretorius I.S."/>
            <person name="Schmidt S.A."/>
            <person name="Borneman A.R."/>
        </authorList>
    </citation>
    <scope>NUCLEOTIDE SEQUENCE [LARGE SCALE GENOMIC DNA]</scope>
    <source>
        <strain evidence="3">cv. Chardonnay</strain>
        <tissue evidence="2">Leaf</tissue>
    </source>
</reference>
<sequence>MADTVSIFVEKLSNLVLQEASLFGQIQGQEASSDLLRKKKEERLEKKGGKRGEIGEKGEGRGRPGGGIQTREREVALRNIQFPSAPITPIPLTLAWPGIAMHGHHLSYPSPQARSVSRINGGIGTPPLSRSSPLHHQNQSFISKVPSIYLFIVFTIIKTGFASTRRAPKEEHWIGANPKHRRRSHGPHCERSRARLEAWRTAPCRHGKACGTRAQDAPSTSPAPYPTRAASLPEEEAPRAPVEAAVAGSTPGRSCKLQRRRWNATQNAARAAIVETARGQRAAWTDFEALRRCLSHLHFPRRRPGGEEEDEDWAWA</sequence>
<gene>
    <name evidence="2" type="ORF">CK203_106736</name>
</gene>
<dbReference type="Proteomes" id="UP000288805">
    <property type="component" value="Unassembled WGS sequence"/>
</dbReference>
<dbReference type="EMBL" id="QGNW01000911">
    <property type="protein sequence ID" value="RVW59050.1"/>
    <property type="molecule type" value="Genomic_DNA"/>
</dbReference>
<accession>A0A438FH28</accession>